<evidence type="ECO:0000256" key="4">
    <source>
        <dbReference type="ARBA" id="ARBA00005139"/>
    </source>
</evidence>
<evidence type="ECO:0000256" key="15">
    <source>
        <dbReference type="ARBA" id="ARBA00047872"/>
    </source>
</evidence>
<evidence type="ECO:0000313" key="19">
    <source>
        <dbReference type="EMBL" id="MEJ2888970.1"/>
    </source>
</evidence>
<dbReference type="Gene3D" id="3.30.2130.10">
    <property type="entry name" value="VC0802-like"/>
    <property type="match status" value="1"/>
</dbReference>
<evidence type="ECO:0000256" key="3">
    <source>
        <dbReference type="ARBA" id="ARBA00004986"/>
    </source>
</evidence>
<accession>A0ABU8N992</accession>
<reference evidence="19 20" key="1">
    <citation type="submission" date="2024-03" db="EMBL/GenBank/DDBJ databases">
        <title>Actinomycetospora sp. OC33-EN06, a novel actinomycete isolated from wild orchid (Aerides multiflora).</title>
        <authorList>
            <person name="Suriyachadkun C."/>
        </authorList>
    </citation>
    <scope>NUCLEOTIDE SEQUENCE [LARGE SCALE GENOMIC DNA]</scope>
    <source>
        <strain evidence="19 20">OC33-EN06</strain>
    </source>
</reference>
<comment type="caution">
    <text evidence="19">The sequence shown here is derived from an EMBL/GenBank/DDBJ whole genome shotgun (WGS) entry which is preliminary data.</text>
</comment>
<dbReference type="InterPro" id="IPR001048">
    <property type="entry name" value="Asp/Glu/Uridylate_kinase"/>
</dbReference>
<comment type="pathway">
    <text evidence="3 17">Amino-acid biosynthesis; L-methionine biosynthesis via de novo pathway; L-homoserine from L-aspartate: step 1/3.</text>
</comment>
<evidence type="ECO:0000256" key="17">
    <source>
        <dbReference type="RuleBase" id="RU004249"/>
    </source>
</evidence>
<evidence type="ECO:0000259" key="18">
    <source>
        <dbReference type="Pfam" id="PF00696"/>
    </source>
</evidence>
<keyword evidence="10" id="KW-0547">Nucleotide-binding</keyword>
<evidence type="ECO:0000256" key="16">
    <source>
        <dbReference type="RuleBase" id="RU003448"/>
    </source>
</evidence>
<dbReference type="InterPro" id="IPR045865">
    <property type="entry name" value="ACT-like_dom_sf"/>
</dbReference>
<keyword evidence="11 16" id="KW-0418">Kinase</keyword>
<dbReference type="InterPro" id="IPR005260">
    <property type="entry name" value="Asp_kin_monofn"/>
</dbReference>
<dbReference type="Proteomes" id="UP001370100">
    <property type="component" value="Unassembled WGS sequence"/>
</dbReference>
<dbReference type="EMBL" id="JBBEGL010000005">
    <property type="protein sequence ID" value="MEJ2888970.1"/>
    <property type="molecule type" value="Genomic_DNA"/>
</dbReference>
<evidence type="ECO:0000256" key="12">
    <source>
        <dbReference type="ARBA" id="ARBA00022840"/>
    </source>
</evidence>
<keyword evidence="9 16" id="KW-0808">Transferase</keyword>
<dbReference type="NCBIfam" id="TIGR00657">
    <property type="entry name" value="asp_kinases"/>
    <property type="match status" value="1"/>
</dbReference>
<keyword evidence="13" id="KW-0220">Diaminopimelate biosynthesis</keyword>
<dbReference type="PROSITE" id="PS00324">
    <property type="entry name" value="ASPARTOKINASE"/>
    <property type="match status" value="1"/>
</dbReference>
<proteinExistence type="inferred from homology"/>
<dbReference type="PANTHER" id="PTHR21499:SF3">
    <property type="entry name" value="ASPARTOKINASE"/>
    <property type="match status" value="1"/>
</dbReference>
<evidence type="ECO:0000256" key="14">
    <source>
        <dbReference type="ARBA" id="ARBA00023154"/>
    </source>
</evidence>
<evidence type="ECO:0000256" key="7">
    <source>
        <dbReference type="ARBA" id="ARBA00016273"/>
    </source>
</evidence>
<keyword evidence="14" id="KW-0457">Lysine biosynthesis</keyword>
<evidence type="ECO:0000256" key="5">
    <source>
        <dbReference type="ARBA" id="ARBA00010122"/>
    </source>
</evidence>
<comment type="function">
    <text evidence="1">Catalyzes the phosphorylation of the beta-carboxyl group of aspartic acid with ATP to yield 4-phospho-L-aspartate, which is involved in the branched biosynthetic pathway leading to the biosynthesis of amino acids lysine, threonine, isoleucine and methionine.</text>
</comment>
<dbReference type="CDD" id="cd04261">
    <property type="entry name" value="AAK_AKii-LysC-BS"/>
    <property type="match status" value="1"/>
</dbReference>
<evidence type="ECO:0000256" key="10">
    <source>
        <dbReference type="ARBA" id="ARBA00022741"/>
    </source>
</evidence>
<comment type="pathway">
    <text evidence="2 17">Amino-acid biosynthesis; L-lysine biosynthesis via DAP pathway; (S)-tetrahydrodipicolinate from L-aspartate: step 1/4.</text>
</comment>
<dbReference type="InterPro" id="IPR041740">
    <property type="entry name" value="AKii-LysC-BS"/>
</dbReference>
<evidence type="ECO:0000256" key="1">
    <source>
        <dbReference type="ARBA" id="ARBA00002843"/>
    </source>
</evidence>
<evidence type="ECO:0000313" key="20">
    <source>
        <dbReference type="Proteomes" id="UP001370100"/>
    </source>
</evidence>
<keyword evidence="20" id="KW-1185">Reference proteome</keyword>
<comment type="similarity">
    <text evidence="5 16">Belongs to the aspartokinase family.</text>
</comment>
<comment type="pathway">
    <text evidence="4 17">Amino-acid biosynthesis; L-threonine biosynthesis; L-threonine from L-aspartate: step 1/5.</text>
</comment>
<evidence type="ECO:0000256" key="13">
    <source>
        <dbReference type="ARBA" id="ARBA00022915"/>
    </source>
</evidence>
<keyword evidence="12" id="KW-0067">ATP-binding</keyword>
<dbReference type="SUPFAM" id="SSF55021">
    <property type="entry name" value="ACT-like"/>
    <property type="match status" value="1"/>
</dbReference>
<feature type="domain" description="Aspartate/glutamate/uridylate kinase" evidence="18">
    <location>
        <begin position="10"/>
        <end position="235"/>
    </location>
</feature>
<dbReference type="InterPro" id="IPR036393">
    <property type="entry name" value="AceGlu_kinase-like_sf"/>
</dbReference>
<dbReference type="Pfam" id="PF00696">
    <property type="entry name" value="AA_kinase"/>
    <property type="match status" value="1"/>
</dbReference>
<sequence length="432" mass="43886">MTAQQPSPPLVWKFGGTSVGDHDRIRAVARRMVEAHRAGHRVVAVLSAMGKSTDHLIAQAHELSSAPAPRELDALVAVGERISCALTAMAITELGVPAISLDGAQAGVSTDDGHGHARLADIHPGRIHAELDRGAIVLVTGFQGIAASGDVTTLGRGGSDASAVALAAALGTSRCDIFTDVPAVFTADPRVVPDARPLASVRTDEMLEMAEAGAGVLQPRAVELAAVHGVEIHLRSSFDSGNGTVVGFRPDPGAELERTAVSGVGHRRAEPLYAAPGAAPGDVAAALARRGLAIGATLVADGEVRFTVQDAAPAAVTAALEVAGIEVTIAEELGSVGVVCPGLTRRPEVTASVLDVLVAAGIAPRIVTTTPGRVTVHVAGARVDDALRVLHAALVTDVAPTPEKVAPQEVAPAADATALLETGTRPDLRVVA</sequence>
<dbReference type="InterPro" id="IPR018042">
    <property type="entry name" value="Aspartate_kinase_CS"/>
</dbReference>
<comment type="catalytic activity">
    <reaction evidence="15 16">
        <text>L-aspartate + ATP = 4-phospho-L-aspartate + ADP</text>
        <dbReference type="Rhea" id="RHEA:23776"/>
        <dbReference type="ChEBI" id="CHEBI:29991"/>
        <dbReference type="ChEBI" id="CHEBI:30616"/>
        <dbReference type="ChEBI" id="CHEBI:57535"/>
        <dbReference type="ChEBI" id="CHEBI:456216"/>
        <dbReference type="EC" id="2.7.2.4"/>
    </reaction>
</comment>
<keyword evidence="8 17" id="KW-0028">Amino-acid biosynthesis</keyword>
<dbReference type="InterPro" id="IPR001341">
    <property type="entry name" value="Asp_kinase"/>
</dbReference>
<gene>
    <name evidence="19" type="ORF">WCD41_21095</name>
</gene>
<dbReference type="GO" id="GO:0004072">
    <property type="term" value="F:aspartate kinase activity"/>
    <property type="evidence" value="ECO:0007669"/>
    <property type="project" value="UniProtKB-EC"/>
</dbReference>
<evidence type="ECO:0000256" key="9">
    <source>
        <dbReference type="ARBA" id="ARBA00022679"/>
    </source>
</evidence>
<dbReference type="PIRSF" id="PIRSF000726">
    <property type="entry name" value="Asp_kin"/>
    <property type="match status" value="1"/>
</dbReference>
<evidence type="ECO:0000256" key="8">
    <source>
        <dbReference type="ARBA" id="ARBA00022605"/>
    </source>
</evidence>
<dbReference type="EC" id="2.7.2.4" evidence="6 16"/>
<evidence type="ECO:0000256" key="2">
    <source>
        <dbReference type="ARBA" id="ARBA00004766"/>
    </source>
</evidence>
<protein>
    <recommendedName>
        <fullName evidence="7 16">Aspartokinase</fullName>
        <ecNumber evidence="6 16">2.7.2.4</ecNumber>
    </recommendedName>
</protein>
<dbReference type="PANTHER" id="PTHR21499">
    <property type="entry name" value="ASPARTATE KINASE"/>
    <property type="match status" value="1"/>
</dbReference>
<name>A0ABU8N992_9PSEU</name>
<dbReference type="Gene3D" id="3.40.1160.10">
    <property type="entry name" value="Acetylglutamate kinase-like"/>
    <property type="match status" value="1"/>
</dbReference>
<evidence type="ECO:0000256" key="11">
    <source>
        <dbReference type="ARBA" id="ARBA00022777"/>
    </source>
</evidence>
<evidence type="ECO:0000256" key="6">
    <source>
        <dbReference type="ARBA" id="ARBA00013059"/>
    </source>
</evidence>
<organism evidence="19 20">
    <name type="scientific">Actinomycetospora aeridis</name>
    <dbReference type="NCBI Taxonomy" id="3129231"/>
    <lineage>
        <taxon>Bacteria</taxon>
        <taxon>Bacillati</taxon>
        <taxon>Actinomycetota</taxon>
        <taxon>Actinomycetes</taxon>
        <taxon>Pseudonocardiales</taxon>
        <taxon>Pseudonocardiaceae</taxon>
        <taxon>Actinomycetospora</taxon>
    </lineage>
</organism>
<dbReference type="RefSeq" id="WP_337716025.1">
    <property type="nucleotide sequence ID" value="NZ_JBBEGL010000005.1"/>
</dbReference>
<dbReference type="SUPFAM" id="SSF53633">
    <property type="entry name" value="Carbamate kinase-like"/>
    <property type="match status" value="1"/>
</dbReference>